<dbReference type="PROSITE" id="PS50012">
    <property type="entry name" value="RCC1_3"/>
    <property type="match status" value="10"/>
</dbReference>
<protein>
    <submittedName>
        <fullName evidence="2">Alpha-tubulin suppressor-like RCC1 family protein</fullName>
    </submittedName>
</protein>
<dbReference type="GO" id="GO:0005737">
    <property type="term" value="C:cytoplasm"/>
    <property type="evidence" value="ECO:0007669"/>
    <property type="project" value="TreeGrafter"/>
</dbReference>
<dbReference type="SUPFAM" id="SSF48726">
    <property type="entry name" value="Immunoglobulin"/>
    <property type="match status" value="1"/>
</dbReference>
<keyword evidence="1" id="KW-1133">Transmembrane helix</keyword>
<comment type="caution">
    <text evidence="2">The sequence shown here is derived from an EMBL/GenBank/DDBJ whole genome shotgun (WGS) entry which is preliminary data.</text>
</comment>
<dbReference type="Gene3D" id="2.60.40.10">
    <property type="entry name" value="Immunoglobulins"/>
    <property type="match status" value="6"/>
</dbReference>
<dbReference type="Gene3D" id="2.130.10.30">
    <property type="entry name" value="Regulator of chromosome condensation 1/beta-lactamase-inhibitor protein II"/>
    <property type="match status" value="4"/>
</dbReference>
<organism evidence="2 3">
    <name type="scientific">Haloferula luteola</name>
    <dbReference type="NCBI Taxonomy" id="595692"/>
    <lineage>
        <taxon>Bacteria</taxon>
        <taxon>Pseudomonadati</taxon>
        <taxon>Verrucomicrobiota</taxon>
        <taxon>Verrucomicrobiia</taxon>
        <taxon>Verrucomicrobiales</taxon>
        <taxon>Verrucomicrobiaceae</taxon>
        <taxon>Haloferula</taxon>
    </lineage>
</organism>
<dbReference type="InterPro" id="IPR000408">
    <property type="entry name" value="Reg_chr_condens"/>
</dbReference>
<name>A0A840VGI1_9BACT</name>
<dbReference type="GO" id="GO:0005085">
    <property type="term" value="F:guanyl-nucleotide exchange factor activity"/>
    <property type="evidence" value="ECO:0007669"/>
    <property type="project" value="TreeGrafter"/>
</dbReference>
<sequence length="1942" mass="204913">MTSLIRYSSPLGLIPVPFYGLLMLFMKSHSFRFLALFFLATSFAFGFGLEFDQNGNLARTVPDETSSGIELARTMENGPAGGKLRLSVVVKSGVYYSVKWSRGDTSLPFAISDTLTVSEIGPDDVGTYTVTVTFSDGSTLSKSIEVGLDSDLDGLPDDFEIVVFGSIIVTTGAADSDGDGVSNVQEWRDKTDPNNNADFRPRLFLSAEGGMILQDPVQDSYSLNGSVVLEAHPFDGRGFYGWLGNINPAPGSPHTILMDGNKWVSANFNYHGVVPWGRNDSGEIGVPSSLRNVVAVDAGYDHVLALEANGSIVGWGSDASSIVSGIPSETGFVKASAGYRHNLALHEDGSLHAWGTTSNGLSTIPSGLSAVADVDCGEAHNLVLFRDGTVAAWGNSTDGRTLVPVGLNTVTQISAGDNHSLALRADGKLFAWGDNSVNQLEVPAHSSRIVDICAGEDHSLALLEDGTVLAWGRNVERQCEVPEGLGQVVGLGASSYLSLALREDGSVAGWGRDDFNTVGFLAGLPVVEVVDTGTDFGVAIGDLEVSTDLPVFMGIPTLLGAEDTPFHHRISSRNSPTSFSATGLPTGLSIHPVSGLISGSPANSGAFPVTVTASNAAGSTQRTYEIIVNPPLPLITSPLAASAWIGSEFRYQIEAEHSPSSFGASGLPAGLSINPGTGIISGFPSLPGSYEFEISSTNPYGTETERVQIEVRDGSAWGANDYGQSDFPVDFSNSISLVGGYNHSLALLADGSVRTWGRNFAGSLAVPDGLGDVVALDAGALHSLALRSDGTIVGWGSNTYGQINTPDSGSGGFIAIAAGGYFSLGLKVDGTVLAWGSNDYGEREVPASLNGVVAISAGEHFGIALKSDGTVMGWGENLEGQVTIPVGLEDVVAIDCGRYHVLALLRDGTVKAWGSNRDGKATVPQDLANVVAISAGDDHSMALLASGEIVTWGGDTYGQIPVPDYTEPSVQISAGGWHSLSLPSSNPGLSAPSIISRGFAIGGRGKDFSYQILTRNVATSFTATGLPAGLAMNPSTGRISGKTQSAGLFPITVSATNSNGTTSQALKIAIHAAPPTMGSVPQLLAYEGLAFQYSLPVFNSPTVTSTSLPSGLIVTSGGTISGNPTAGTSGNYTSEFTFTNEDGQATEEVLIRVVAPVQLSNGSLVGGAIANDKYEVFAFQGAAGDPVSIRVASPDDRVDLYFEVLGPDGTVIAATEQSYFDQVLTFALPSAGAYGVRVRSIAAGRTGGIAVSYTNVSAPIVVGSEGDGGPLTNGVYETGSLPVGDVDLWSFDVDEGEQVQLRVASLQNSSDDLWLKVYSPSGEEVVGSSSNYWDQWVGFRADEPGRYVARLQMYYLERSSAAYRIELSSARTGAVPRAEDEGGPLTNGVAALGELERGDLDLWYFEAQAGDPVALRVASQQGSSDDLQLRIYSPSGELLSEESTNYWDQNAAFQAPESGTYIARVGMFYLERTSATYRIELANGRPGAIPETGDEGGSLSNGVAVLGSLVRGDYDMWYFQAGEGDQIALRAASQQGSSEDLQVRVYSPSGSLISEESTGYWDQSAGFEAPESGTYSVRIATYYLEQTSQLYRVELSHFGGLIHLNPGDEGGALNFGVSQAGSIVRGDIDTWTIPANRGDRLSLNAVGTGIRVSLQAWTQGVATPHSLTNTTSGTLKFVSIADGDYYVRFQSWYLEDEGTYSIFPTIERAPVLSPIQNQRVPMGEIVSFVVSAQSGDTGTPVLSALNLPSGAGFNPATGQFVWVTPNSPGSANFEIRATAGELFDYQMVTIEYYDPAASNDFERWILGFTSSGLNLADAGRDDDPDHDGLSNFLEYVSGNSPVDPVSRTVTSVETTGADQIRVRIRLRSDDSSLGYFTSVGNNLTVWRNHSLSFEVESSQWALESNSDLELRSSRQLDDGIWELELEPQTTANQLYLRVLVEQ</sequence>
<dbReference type="PANTHER" id="PTHR45982:SF1">
    <property type="entry name" value="REGULATOR OF CHROMOSOME CONDENSATION"/>
    <property type="match status" value="1"/>
</dbReference>
<dbReference type="PANTHER" id="PTHR45982">
    <property type="entry name" value="REGULATOR OF CHROMOSOME CONDENSATION"/>
    <property type="match status" value="1"/>
</dbReference>
<feature type="transmembrane region" description="Helical" evidence="1">
    <location>
        <begin position="6"/>
        <end position="26"/>
    </location>
</feature>
<evidence type="ECO:0000313" key="2">
    <source>
        <dbReference type="EMBL" id="MBB5352940.1"/>
    </source>
</evidence>
<dbReference type="PROSITE" id="PS00626">
    <property type="entry name" value="RCC1_2"/>
    <property type="match status" value="3"/>
</dbReference>
<dbReference type="Pfam" id="PF05345">
    <property type="entry name" value="He_PIG"/>
    <property type="match status" value="5"/>
</dbReference>
<feature type="transmembrane region" description="Helical" evidence="1">
    <location>
        <begin position="33"/>
        <end position="51"/>
    </location>
</feature>
<keyword evidence="1" id="KW-0472">Membrane</keyword>
<dbReference type="InterPro" id="IPR015919">
    <property type="entry name" value="Cadherin-like_sf"/>
</dbReference>
<dbReference type="Proteomes" id="UP000557717">
    <property type="component" value="Unassembled WGS sequence"/>
</dbReference>
<keyword evidence="3" id="KW-1185">Reference proteome</keyword>
<dbReference type="SUPFAM" id="SSF50985">
    <property type="entry name" value="RCC1/BLIP-II"/>
    <property type="match status" value="3"/>
</dbReference>
<dbReference type="InterPro" id="IPR009091">
    <property type="entry name" value="RCC1/BLIP-II"/>
</dbReference>
<dbReference type="GO" id="GO:0005509">
    <property type="term" value="F:calcium ion binding"/>
    <property type="evidence" value="ECO:0007669"/>
    <property type="project" value="InterPro"/>
</dbReference>
<accession>A0A840VGI1</accession>
<proteinExistence type="predicted"/>
<dbReference type="Gene3D" id="2.60.120.380">
    <property type="match status" value="4"/>
</dbReference>
<evidence type="ECO:0000313" key="3">
    <source>
        <dbReference type="Proteomes" id="UP000557717"/>
    </source>
</evidence>
<dbReference type="RefSeq" id="WP_221285206.1">
    <property type="nucleotide sequence ID" value="NZ_JACHFD010000018.1"/>
</dbReference>
<dbReference type="Pfam" id="PF13540">
    <property type="entry name" value="RCC1_2"/>
    <property type="match status" value="11"/>
</dbReference>
<keyword evidence="1" id="KW-0812">Transmembrane</keyword>
<dbReference type="InterPro" id="IPR036179">
    <property type="entry name" value="Ig-like_dom_sf"/>
</dbReference>
<dbReference type="GO" id="GO:0016020">
    <property type="term" value="C:membrane"/>
    <property type="evidence" value="ECO:0007669"/>
    <property type="project" value="InterPro"/>
</dbReference>
<gene>
    <name evidence="2" type="ORF">HNR46_003190</name>
</gene>
<dbReference type="EMBL" id="JACHFD010000018">
    <property type="protein sequence ID" value="MBB5352940.1"/>
    <property type="molecule type" value="Genomic_DNA"/>
</dbReference>
<reference evidence="2 3" key="1">
    <citation type="submission" date="2020-08" db="EMBL/GenBank/DDBJ databases">
        <title>Genomic Encyclopedia of Type Strains, Phase IV (KMG-IV): sequencing the most valuable type-strain genomes for metagenomic binning, comparative biology and taxonomic classification.</title>
        <authorList>
            <person name="Goeker M."/>
        </authorList>
    </citation>
    <scope>NUCLEOTIDE SEQUENCE [LARGE SCALE GENOMIC DNA]</scope>
    <source>
        <strain evidence="2 3">YC6886</strain>
    </source>
</reference>
<dbReference type="InterPro" id="IPR051553">
    <property type="entry name" value="Ran_GTPase-activating"/>
</dbReference>
<dbReference type="InterPro" id="IPR013783">
    <property type="entry name" value="Ig-like_fold"/>
</dbReference>
<dbReference type="SUPFAM" id="SSF49313">
    <property type="entry name" value="Cadherin-like"/>
    <property type="match status" value="5"/>
</dbReference>
<evidence type="ECO:0000256" key="1">
    <source>
        <dbReference type="SAM" id="Phobius"/>
    </source>
</evidence>